<gene>
    <name evidence="1" type="ORF">LPJ66_010091</name>
</gene>
<name>A0ACC1I3Z8_9FUNG</name>
<reference evidence="1" key="1">
    <citation type="submission" date="2022-07" db="EMBL/GenBank/DDBJ databases">
        <title>Phylogenomic reconstructions and comparative analyses of Kickxellomycotina fungi.</title>
        <authorList>
            <person name="Reynolds N.K."/>
            <person name="Stajich J.E."/>
            <person name="Barry K."/>
            <person name="Grigoriev I.V."/>
            <person name="Crous P."/>
            <person name="Smith M.E."/>
        </authorList>
    </citation>
    <scope>NUCLEOTIDE SEQUENCE</scope>
    <source>
        <strain evidence="1">Benny 63K</strain>
    </source>
</reference>
<dbReference type="EMBL" id="JANBPG010002514">
    <property type="protein sequence ID" value="KAJ1885493.1"/>
    <property type="molecule type" value="Genomic_DNA"/>
</dbReference>
<dbReference type="Proteomes" id="UP001150581">
    <property type="component" value="Unassembled WGS sequence"/>
</dbReference>
<proteinExistence type="predicted"/>
<protein>
    <submittedName>
        <fullName evidence="1">Uncharacterized protein</fullName>
    </submittedName>
</protein>
<evidence type="ECO:0000313" key="2">
    <source>
        <dbReference type="Proteomes" id="UP001150581"/>
    </source>
</evidence>
<sequence length="288" mass="32374">MQAITQSAARAFWVTTGTTGLIAAQIDKHRAQFVSLAKRLLCDYEHCKTLGPQHFEGAYEPVSLVATRLNLINYDSDQFSEPGLLTLCLYAGYLTRMADDSTNYTHGALLQQLWRGKTGLLCMLATSSHGVLSNHNKYSEKDYANHVANTLMAVLRFGMLTHPKQKSVSISHVVPIRENHTDIGRCDYAMRLYSSNNQTNQFCVIVGFKLISLDRCEEYVQHQELAPEGLGQIVSNNYDACLVGYLERMDVVMAIGNSVVHIKHQLFRRKTVDSAWYPVDTLVEAHPF</sequence>
<keyword evidence="2" id="KW-1185">Reference proteome</keyword>
<comment type="caution">
    <text evidence="1">The sequence shown here is derived from an EMBL/GenBank/DDBJ whole genome shotgun (WGS) entry which is preliminary data.</text>
</comment>
<evidence type="ECO:0000313" key="1">
    <source>
        <dbReference type="EMBL" id="KAJ1885493.1"/>
    </source>
</evidence>
<organism evidence="1 2">
    <name type="scientific">Kickxella alabastrina</name>
    <dbReference type="NCBI Taxonomy" id="61397"/>
    <lineage>
        <taxon>Eukaryota</taxon>
        <taxon>Fungi</taxon>
        <taxon>Fungi incertae sedis</taxon>
        <taxon>Zoopagomycota</taxon>
        <taxon>Kickxellomycotina</taxon>
        <taxon>Kickxellomycetes</taxon>
        <taxon>Kickxellales</taxon>
        <taxon>Kickxellaceae</taxon>
        <taxon>Kickxella</taxon>
    </lineage>
</organism>
<accession>A0ACC1I3Z8</accession>